<accession>A0ABU2Z9T6</accession>
<keyword evidence="3" id="KW-1185">Reference proteome</keyword>
<feature type="region of interest" description="Disordered" evidence="1">
    <location>
        <begin position="19"/>
        <end position="90"/>
    </location>
</feature>
<feature type="compositionally biased region" description="Low complexity" evidence="1">
    <location>
        <begin position="45"/>
        <end position="55"/>
    </location>
</feature>
<dbReference type="RefSeq" id="WP_157856651.1">
    <property type="nucleotide sequence ID" value="NZ_JAVRFJ010000050.1"/>
</dbReference>
<organism evidence="2 3">
    <name type="scientific">Streptomyces gottesmaniae</name>
    <dbReference type="NCBI Taxonomy" id="3075518"/>
    <lineage>
        <taxon>Bacteria</taxon>
        <taxon>Bacillati</taxon>
        <taxon>Actinomycetota</taxon>
        <taxon>Actinomycetes</taxon>
        <taxon>Kitasatosporales</taxon>
        <taxon>Streptomycetaceae</taxon>
        <taxon>Streptomyces</taxon>
    </lineage>
</organism>
<evidence type="ECO:0000313" key="2">
    <source>
        <dbReference type="EMBL" id="MDT0573358.1"/>
    </source>
</evidence>
<comment type="caution">
    <text evidence="2">The sequence shown here is derived from an EMBL/GenBank/DDBJ whole genome shotgun (WGS) entry which is preliminary data.</text>
</comment>
<feature type="compositionally biased region" description="Polar residues" evidence="1">
    <location>
        <begin position="19"/>
        <end position="32"/>
    </location>
</feature>
<evidence type="ECO:0000313" key="3">
    <source>
        <dbReference type="Proteomes" id="UP001180737"/>
    </source>
</evidence>
<dbReference type="Proteomes" id="UP001180737">
    <property type="component" value="Unassembled WGS sequence"/>
</dbReference>
<feature type="compositionally biased region" description="Low complexity" evidence="1">
    <location>
        <begin position="66"/>
        <end position="76"/>
    </location>
</feature>
<evidence type="ECO:0000256" key="1">
    <source>
        <dbReference type="SAM" id="MobiDB-lite"/>
    </source>
</evidence>
<proteinExistence type="predicted"/>
<dbReference type="EMBL" id="JAVRFJ010000050">
    <property type="protein sequence ID" value="MDT0573358.1"/>
    <property type="molecule type" value="Genomic_DNA"/>
</dbReference>
<protein>
    <submittedName>
        <fullName evidence="2">Uncharacterized protein</fullName>
    </submittedName>
</protein>
<gene>
    <name evidence="2" type="ORF">RM704_38890</name>
</gene>
<reference evidence="2" key="1">
    <citation type="submission" date="2024-05" db="EMBL/GenBank/DDBJ databases">
        <title>30 novel species of actinomycetes from the DSMZ collection.</title>
        <authorList>
            <person name="Nouioui I."/>
        </authorList>
    </citation>
    <scope>NUCLEOTIDE SEQUENCE</scope>
    <source>
        <strain evidence="2">DSM 3412</strain>
    </source>
</reference>
<name>A0ABU2Z9T6_9ACTN</name>
<sequence>MNLRSQTFRKTSAAFTLTVATGGTSPSGSGIVQSPKLRRQRRCRVSWVSSRSHSSTATGSLRTPDSAAHSGSSHESAPQRGRPDGGVGRW</sequence>